<dbReference type="Pfam" id="PF02854">
    <property type="entry name" value="MIF4G"/>
    <property type="match status" value="1"/>
</dbReference>
<dbReference type="SMART" id="SM00544">
    <property type="entry name" value="MA3"/>
    <property type="match status" value="1"/>
</dbReference>
<feature type="compositionally biased region" description="Basic residues" evidence="4">
    <location>
        <begin position="38"/>
        <end position="47"/>
    </location>
</feature>
<accession>A0A7C8IJK7</accession>
<feature type="compositionally biased region" description="Polar residues" evidence="4">
    <location>
        <begin position="115"/>
        <end position="130"/>
    </location>
</feature>
<feature type="region of interest" description="Disordered" evidence="4">
    <location>
        <begin position="182"/>
        <end position="222"/>
    </location>
</feature>
<evidence type="ECO:0000256" key="3">
    <source>
        <dbReference type="ARBA" id="ARBA00023242"/>
    </source>
</evidence>
<comment type="subcellular location">
    <subcellularLocation>
        <location evidence="1">Nucleus</location>
        <location evidence="1">Nucleolus</location>
    </subcellularLocation>
</comment>
<gene>
    <name evidence="6" type="ORF">BDV95DRAFT_480556</name>
</gene>
<dbReference type="Pfam" id="PF02847">
    <property type="entry name" value="MA3"/>
    <property type="match status" value="1"/>
</dbReference>
<reference evidence="6 7" key="1">
    <citation type="submission" date="2020-01" db="EMBL/GenBank/DDBJ databases">
        <authorList>
            <consortium name="DOE Joint Genome Institute"/>
            <person name="Haridas S."/>
            <person name="Albert R."/>
            <person name="Binder M."/>
            <person name="Bloem J."/>
            <person name="Labutti K."/>
            <person name="Salamov A."/>
            <person name="Andreopoulos B."/>
            <person name="Baker S.E."/>
            <person name="Barry K."/>
            <person name="Bills G."/>
            <person name="Bluhm B.H."/>
            <person name="Cannon C."/>
            <person name="Castanera R."/>
            <person name="Culley D.E."/>
            <person name="Daum C."/>
            <person name="Ezra D."/>
            <person name="Gonzalez J.B."/>
            <person name="Henrissat B."/>
            <person name="Kuo A."/>
            <person name="Liang C."/>
            <person name="Lipzen A."/>
            <person name="Lutzoni F."/>
            <person name="Magnuson J."/>
            <person name="Mondo S."/>
            <person name="Nolan M."/>
            <person name="Ohm R."/>
            <person name="Pangilinan J."/>
            <person name="Park H.-J.H."/>
            <person name="Ramirez L."/>
            <person name="Alfaro M."/>
            <person name="Sun H."/>
            <person name="Tritt A."/>
            <person name="Yoshinaga Y."/>
            <person name="Zwiers L.-H.L."/>
            <person name="Turgeon B.G."/>
            <person name="Goodwin S.B."/>
            <person name="Spatafora J.W."/>
            <person name="Crous P.W."/>
            <person name="Grigoriev I.V."/>
        </authorList>
    </citation>
    <scope>NUCLEOTIDE SEQUENCE [LARGE SCALE GENOMIC DNA]</scope>
    <source>
        <strain evidence="6 7">CBS 611.86</strain>
    </source>
</reference>
<sequence>MRQKYGGPKLPKELRDQVGDPANQEKSERRFSTPINRKDRRKAGRVAKRADNSQQARRTAQQAQTRRNEHRDNQLQGARRRKADEEKDSDKDKSITSKSVVGARDSKKTPKSILKKTTGSTEPVQASVSRTTKDKIAEADAEIAALEKRLGIKGNKKAKGAEGGLDDLFRDLGDFDGDEEAVLESTVKRKRPADEDWLASKRRKALGEVTEPSSDEEDDYDELDDLDSIEGSELDDINNESDVFEGFESEEESSVPIKPRVRENPYVAPVTANAPDSSKYVPPALRVAPSSDAEALARLRRQIQGLLNRLSDAKVLTILRDIEQIYQNNPRAYVTTTLIDLLMGLLADPTILLDTFLILHAGFIAAVYKVIGPDFGAQIVERIVSEFDKQYENNKDGNGKHTTNLISVVADLYTFQLVGSNLVFDYIKLFLGELSQINTELLLRVVRLSGPQLRQDDPSSMKDIVMLLQKSVADVGKDTLPVRTKFMIETITDLKNNRMKTGVAASAVLSEHTTMMKKQLGTLNSRNLKGTEPLRIGLADIRETEKKGKWWLVGASWRNETTNDAPGHIQETVKLSEHNDPGGDDVDLSQLAREEGMNTDVRRVIFITIMSAVDFKDAHMRLLKLNLKRSQEVEIPHILVHCAGRERDYNPYYTLVARKVCSNRKARKPFQFALWNLFKTLGEKTDGIGEEVDDDESDDDMLLRKLVNIAKMYGNLIAKADLSITYLKVLNFPYLQPNTKSLVEVMLVTVIIESQRGVKEGRDEKALLNIFINVDAAPGMIADLQYFMKKVVSKTELTASTAEKETVRWGCRIVADMLNRLLATITLDEEN</sequence>
<evidence type="ECO:0000313" key="7">
    <source>
        <dbReference type="Proteomes" id="UP000481861"/>
    </source>
</evidence>
<dbReference type="GO" id="GO:0003723">
    <property type="term" value="F:RNA binding"/>
    <property type="evidence" value="ECO:0007669"/>
    <property type="project" value="InterPro"/>
</dbReference>
<dbReference type="GO" id="GO:0005730">
    <property type="term" value="C:nucleolus"/>
    <property type="evidence" value="ECO:0007669"/>
    <property type="project" value="UniProtKB-SubCell"/>
</dbReference>
<dbReference type="Proteomes" id="UP000481861">
    <property type="component" value="Unassembled WGS sequence"/>
</dbReference>
<evidence type="ECO:0000313" key="6">
    <source>
        <dbReference type="EMBL" id="KAF2878112.1"/>
    </source>
</evidence>
<dbReference type="SUPFAM" id="SSF48371">
    <property type="entry name" value="ARM repeat"/>
    <property type="match status" value="1"/>
</dbReference>
<feature type="compositionally biased region" description="Acidic residues" evidence="4">
    <location>
        <begin position="213"/>
        <end position="222"/>
    </location>
</feature>
<feature type="compositionally biased region" description="Basic and acidic residues" evidence="4">
    <location>
        <begin position="10"/>
        <end position="31"/>
    </location>
</feature>
<dbReference type="InterPro" id="IPR003890">
    <property type="entry name" value="MIF4G-like_typ-3"/>
</dbReference>
<evidence type="ECO:0000256" key="2">
    <source>
        <dbReference type="ARBA" id="ARBA00006856"/>
    </source>
</evidence>
<dbReference type="InterPro" id="IPR016024">
    <property type="entry name" value="ARM-type_fold"/>
</dbReference>
<keyword evidence="3" id="KW-0539">Nucleus</keyword>
<keyword evidence="7" id="KW-1185">Reference proteome</keyword>
<dbReference type="InterPro" id="IPR003891">
    <property type="entry name" value="Initiation_fac_eIF4g_MI"/>
</dbReference>
<evidence type="ECO:0000256" key="1">
    <source>
        <dbReference type="ARBA" id="ARBA00004604"/>
    </source>
</evidence>
<dbReference type="PANTHER" id="PTHR18034">
    <property type="entry name" value="CELL CYCLE CONTROL PROTEIN CWF22-RELATED"/>
    <property type="match status" value="1"/>
</dbReference>
<dbReference type="OrthoDB" id="361797at2759"/>
<dbReference type="SMART" id="SM00543">
    <property type="entry name" value="MIF4G"/>
    <property type="match status" value="1"/>
</dbReference>
<evidence type="ECO:0000259" key="5">
    <source>
        <dbReference type="PROSITE" id="PS51366"/>
    </source>
</evidence>
<protein>
    <recommendedName>
        <fullName evidence="5">MI domain-containing protein</fullName>
    </recommendedName>
</protein>
<dbReference type="EMBL" id="JAADJZ010000001">
    <property type="protein sequence ID" value="KAF2878112.1"/>
    <property type="molecule type" value="Genomic_DNA"/>
</dbReference>
<feature type="region of interest" description="Disordered" evidence="4">
    <location>
        <begin position="1"/>
        <end position="133"/>
    </location>
</feature>
<dbReference type="Gene3D" id="1.25.40.180">
    <property type="match status" value="1"/>
</dbReference>
<dbReference type="PROSITE" id="PS51366">
    <property type="entry name" value="MI"/>
    <property type="match status" value="1"/>
</dbReference>
<feature type="compositionally biased region" description="Low complexity" evidence="4">
    <location>
        <begin position="54"/>
        <end position="65"/>
    </location>
</feature>
<name>A0A7C8IJK7_9PLEO</name>
<dbReference type="GO" id="GO:0042274">
    <property type="term" value="P:ribosomal small subunit biogenesis"/>
    <property type="evidence" value="ECO:0007669"/>
    <property type="project" value="TreeGrafter"/>
</dbReference>
<dbReference type="FunFam" id="1.25.40.180:FF:000050">
    <property type="entry name" value="Nuclear protein (Sgd1), putative"/>
    <property type="match status" value="1"/>
</dbReference>
<dbReference type="PANTHER" id="PTHR18034:SF4">
    <property type="entry name" value="NUCLEOLAR MIF4G DOMAIN-CONTAINING PROTEIN 1"/>
    <property type="match status" value="1"/>
</dbReference>
<organism evidence="6 7">
    <name type="scientific">Massariosphaeria phaeospora</name>
    <dbReference type="NCBI Taxonomy" id="100035"/>
    <lineage>
        <taxon>Eukaryota</taxon>
        <taxon>Fungi</taxon>
        <taxon>Dikarya</taxon>
        <taxon>Ascomycota</taxon>
        <taxon>Pezizomycotina</taxon>
        <taxon>Dothideomycetes</taxon>
        <taxon>Pleosporomycetidae</taxon>
        <taxon>Pleosporales</taxon>
        <taxon>Pleosporales incertae sedis</taxon>
        <taxon>Massariosphaeria</taxon>
    </lineage>
</organism>
<dbReference type="InterPro" id="IPR050781">
    <property type="entry name" value="CWC22_splicing_factor"/>
</dbReference>
<dbReference type="AlphaFoldDB" id="A0A7C8IJK7"/>
<feature type="domain" description="MI" evidence="5">
    <location>
        <begin position="600"/>
        <end position="732"/>
    </location>
</feature>
<feature type="compositionally biased region" description="Basic and acidic residues" evidence="4">
    <location>
        <begin position="82"/>
        <end position="95"/>
    </location>
</feature>
<comment type="similarity">
    <text evidence="2">Belongs to the CWC22 family.</text>
</comment>
<proteinExistence type="inferred from homology"/>
<comment type="caution">
    <text evidence="6">The sequence shown here is derived from an EMBL/GenBank/DDBJ whole genome shotgun (WGS) entry which is preliminary data.</text>
</comment>
<evidence type="ECO:0000256" key="4">
    <source>
        <dbReference type="SAM" id="MobiDB-lite"/>
    </source>
</evidence>